<sequence length="258" mass="29362">MNQGKCKPRVLISIHDVMPETMTEVGELIELCQRSGHSAVALLIVPGQPWTDSDLNQIRRWGQAGCELAGHGWHHRCQSVRGLKHRIHSLLLSRQVAEHLCLSASEIETLMGRCSAWFAERQLPLPNLYVPPAWALGTITALQLARLPFRLVETLSGVVRVEGTVKRLRMPLLGFEADSSVRRRLLRVFNEMNYRYARSRWNTSAVGIPAPVRISIHPFDHRLRLRDDLCRVLDIPWKSIRYSDLLGSTKDRIRSTIG</sequence>
<organism evidence="1 2">
    <name type="scientific">Roseiconus lacunae</name>
    <dbReference type="NCBI Taxonomy" id="2605694"/>
    <lineage>
        <taxon>Bacteria</taxon>
        <taxon>Pseudomonadati</taxon>
        <taxon>Planctomycetota</taxon>
        <taxon>Planctomycetia</taxon>
        <taxon>Pirellulales</taxon>
        <taxon>Pirellulaceae</taxon>
        <taxon>Roseiconus</taxon>
    </lineage>
</organism>
<dbReference type="InterPro" id="IPR011330">
    <property type="entry name" value="Glyco_hydro/deAcase_b/a-brl"/>
</dbReference>
<accession>A0ABT7PJ59</accession>
<dbReference type="Pfam" id="PF10096">
    <property type="entry name" value="DUF2334"/>
    <property type="match status" value="1"/>
</dbReference>
<dbReference type="EMBL" id="JASZZN010000009">
    <property type="protein sequence ID" value="MDM4016524.1"/>
    <property type="molecule type" value="Genomic_DNA"/>
</dbReference>
<name>A0ABT7PJ59_9BACT</name>
<evidence type="ECO:0000313" key="2">
    <source>
        <dbReference type="Proteomes" id="UP001239462"/>
    </source>
</evidence>
<reference evidence="1 2" key="1">
    <citation type="submission" date="2023-06" db="EMBL/GenBank/DDBJ databases">
        <title>Roseiconus lacunae JC819 isolated from Gulf of Mannar region, Tamil Nadu.</title>
        <authorList>
            <person name="Pk S."/>
            <person name="Ch S."/>
            <person name="Ch V.R."/>
        </authorList>
    </citation>
    <scope>NUCLEOTIDE SEQUENCE [LARGE SCALE GENOMIC DNA]</scope>
    <source>
        <strain evidence="1 2">JC819</strain>
    </source>
</reference>
<dbReference type="RefSeq" id="WP_289164169.1">
    <property type="nucleotide sequence ID" value="NZ_JASZZN010000009.1"/>
</dbReference>
<dbReference type="CDD" id="cd11374">
    <property type="entry name" value="CE4_u10"/>
    <property type="match status" value="1"/>
</dbReference>
<protein>
    <submittedName>
        <fullName evidence="1">Polysaccharide deacetylase family protein</fullName>
    </submittedName>
</protein>
<dbReference type="InterPro" id="IPR018763">
    <property type="entry name" value="DUF2334"/>
</dbReference>
<keyword evidence="2" id="KW-1185">Reference proteome</keyword>
<dbReference type="SUPFAM" id="SSF88713">
    <property type="entry name" value="Glycoside hydrolase/deacetylase"/>
    <property type="match status" value="1"/>
</dbReference>
<evidence type="ECO:0000313" key="1">
    <source>
        <dbReference type="EMBL" id="MDM4016524.1"/>
    </source>
</evidence>
<proteinExistence type="predicted"/>
<gene>
    <name evidence="1" type="ORF">QTN89_13855</name>
</gene>
<dbReference type="Proteomes" id="UP001239462">
    <property type="component" value="Unassembled WGS sequence"/>
</dbReference>
<comment type="caution">
    <text evidence="1">The sequence shown here is derived from an EMBL/GenBank/DDBJ whole genome shotgun (WGS) entry which is preliminary data.</text>
</comment>
<dbReference type="Gene3D" id="3.20.20.370">
    <property type="entry name" value="Glycoside hydrolase/deacetylase"/>
    <property type="match status" value="1"/>
</dbReference>